<evidence type="ECO:0000313" key="9">
    <source>
        <dbReference type="Proteomes" id="UP000623129"/>
    </source>
</evidence>
<keyword evidence="4" id="KW-0804">Transcription</keyword>
<dbReference type="PANTHER" id="PTHR21654:SF66">
    <property type="entry name" value="TRIHELIX TRANSCRIPTION FACTOR GT-3B"/>
    <property type="match status" value="1"/>
</dbReference>
<sequence>MEEHFQHFHFTNPYLNIPSPIPPPIPPIPPPHQLPPLLPPPPVQSEPADRERLPQWTHTETAEFLSIRADLDASFMSTKRNKPLWEAISARLQQKGFGRTPDQCKSKWKNLVTRFKGSEAMDDAGKQFPFYEEMRTIFSRRIDRSLAMEKKKGKGVQGEGKEWMNEDEEEKDDDEEEEEEEDEYEQNALEEKSKKKRKMNDKGRGIEWEVKLALHAIVKQQMEMQTKWVKESEARAAERREKEEQWRHTMISLCEERLALTRRWREREDERSARAEARAERQDSLITSILAKLSEDDYER</sequence>
<dbReference type="OrthoDB" id="691673at2759"/>
<evidence type="ECO:0000256" key="4">
    <source>
        <dbReference type="ARBA" id="ARBA00023163"/>
    </source>
</evidence>
<dbReference type="Proteomes" id="UP000623129">
    <property type="component" value="Unassembled WGS sequence"/>
</dbReference>
<comment type="subcellular location">
    <subcellularLocation>
        <location evidence="1">Nucleus</location>
    </subcellularLocation>
</comment>
<dbReference type="InterPro" id="IPR001005">
    <property type="entry name" value="SANT/Myb"/>
</dbReference>
<dbReference type="FunFam" id="1.10.10.60:FF:000032">
    <property type="entry name" value="Zinc finger and SCAN domain-containing 20"/>
    <property type="match status" value="1"/>
</dbReference>
<feature type="domain" description="Myb-like" evidence="7">
    <location>
        <begin position="56"/>
        <end position="112"/>
    </location>
</feature>
<dbReference type="InterPro" id="IPR044822">
    <property type="entry name" value="Myb_DNA-bind_4"/>
</dbReference>
<dbReference type="Pfam" id="PF13837">
    <property type="entry name" value="Myb_DNA-bind_4"/>
    <property type="match status" value="1"/>
</dbReference>
<evidence type="ECO:0000313" key="8">
    <source>
        <dbReference type="EMBL" id="KAF3336981.1"/>
    </source>
</evidence>
<evidence type="ECO:0000256" key="5">
    <source>
        <dbReference type="ARBA" id="ARBA00023242"/>
    </source>
</evidence>
<feature type="compositionally biased region" description="Acidic residues" evidence="6">
    <location>
        <begin position="165"/>
        <end position="185"/>
    </location>
</feature>
<proteinExistence type="predicted"/>
<comment type="caution">
    <text evidence="8">The sequence shown here is derived from an EMBL/GenBank/DDBJ whole genome shotgun (WGS) entry which is preliminary data.</text>
</comment>
<reference evidence="8" key="1">
    <citation type="submission" date="2020-01" db="EMBL/GenBank/DDBJ databases">
        <title>Genome sequence of Kobresia littledalei, the first chromosome-level genome in the family Cyperaceae.</title>
        <authorList>
            <person name="Qu G."/>
        </authorList>
    </citation>
    <scope>NUCLEOTIDE SEQUENCE</scope>
    <source>
        <strain evidence="8">C.B.Clarke</strain>
        <tissue evidence="8">Leaf</tissue>
    </source>
</reference>
<dbReference type="SMART" id="SM00717">
    <property type="entry name" value="SANT"/>
    <property type="match status" value="1"/>
</dbReference>
<keyword evidence="9" id="KW-1185">Reference proteome</keyword>
<dbReference type="GO" id="GO:0005634">
    <property type="term" value="C:nucleus"/>
    <property type="evidence" value="ECO:0007669"/>
    <property type="project" value="UniProtKB-SubCell"/>
</dbReference>
<evidence type="ECO:0000259" key="7">
    <source>
        <dbReference type="PROSITE" id="PS50090"/>
    </source>
</evidence>
<accession>A0A833RJG8</accession>
<evidence type="ECO:0000256" key="3">
    <source>
        <dbReference type="ARBA" id="ARBA00023125"/>
    </source>
</evidence>
<dbReference type="GO" id="GO:0003677">
    <property type="term" value="F:DNA binding"/>
    <property type="evidence" value="ECO:0007669"/>
    <property type="project" value="UniProtKB-KW"/>
</dbReference>
<keyword evidence="2" id="KW-0805">Transcription regulation</keyword>
<keyword evidence="3" id="KW-0238">DNA-binding</keyword>
<keyword evidence="5" id="KW-0539">Nucleus</keyword>
<feature type="region of interest" description="Disordered" evidence="6">
    <location>
        <begin position="21"/>
        <end position="52"/>
    </location>
</feature>
<evidence type="ECO:0000256" key="2">
    <source>
        <dbReference type="ARBA" id="ARBA00023015"/>
    </source>
</evidence>
<dbReference type="EMBL" id="SWLB01000007">
    <property type="protein sequence ID" value="KAF3336981.1"/>
    <property type="molecule type" value="Genomic_DNA"/>
</dbReference>
<name>A0A833RJG8_9POAL</name>
<feature type="region of interest" description="Disordered" evidence="6">
    <location>
        <begin position="149"/>
        <end position="202"/>
    </location>
</feature>
<protein>
    <submittedName>
        <fullName evidence="8">Trihelix transcription factor GT-3b-like protein</fullName>
    </submittedName>
</protein>
<dbReference type="PANTHER" id="PTHR21654">
    <property type="entry name" value="FI21293P1"/>
    <property type="match status" value="1"/>
</dbReference>
<evidence type="ECO:0000256" key="1">
    <source>
        <dbReference type="ARBA" id="ARBA00004123"/>
    </source>
</evidence>
<organism evidence="8 9">
    <name type="scientific">Carex littledalei</name>
    <dbReference type="NCBI Taxonomy" id="544730"/>
    <lineage>
        <taxon>Eukaryota</taxon>
        <taxon>Viridiplantae</taxon>
        <taxon>Streptophyta</taxon>
        <taxon>Embryophyta</taxon>
        <taxon>Tracheophyta</taxon>
        <taxon>Spermatophyta</taxon>
        <taxon>Magnoliopsida</taxon>
        <taxon>Liliopsida</taxon>
        <taxon>Poales</taxon>
        <taxon>Cyperaceae</taxon>
        <taxon>Cyperoideae</taxon>
        <taxon>Cariceae</taxon>
        <taxon>Carex</taxon>
        <taxon>Carex subgen. Euthyceras</taxon>
    </lineage>
</organism>
<dbReference type="GO" id="GO:0006355">
    <property type="term" value="P:regulation of DNA-templated transcription"/>
    <property type="evidence" value="ECO:0007669"/>
    <property type="project" value="UniProtKB-ARBA"/>
</dbReference>
<gene>
    <name evidence="8" type="ORF">FCM35_KLT19567</name>
</gene>
<feature type="compositionally biased region" description="Pro residues" evidence="6">
    <location>
        <begin position="21"/>
        <end position="44"/>
    </location>
</feature>
<dbReference type="PROSITE" id="PS50090">
    <property type="entry name" value="MYB_LIKE"/>
    <property type="match status" value="1"/>
</dbReference>
<dbReference type="CDD" id="cd12203">
    <property type="entry name" value="GT1"/>
    <property type="match status" value="1"/>
</dbReference>
<evidence type="ECO:0000256" key="6">
    <source>
        <dbReference type="SAM" id="MobiDB-lite"/>
    </source>
</evidence>
<dbReference type="AlphaFoldDB" id="A0A833RJG8"/>
<dbReference type="Gene3D" id="1.10.10.60">
    <property type="entry name" value="Homeodomain-like"/>
    <property type="match status" value="1"/>
</dbReference>